<organism evidence="4 5">
    <name type="scientific">Advenella kashmirensis W13003</name>
    <dbReference type="NCBI Taxonomy" id="1424334"/>
    <lineage>
        <taxon>Bacteria</taxon>
        <taxon>Pseudomonadati</taxon>
        <taxon>Pseudomonadota</taxon>
        <taxon>Betaproteobacteria</taxon>
        <taxon>Burkholderiales</taxon>
        <taxon>Alcaligenaceae</taxon>
    </lineage>
</organism>
<feature type="transmembrane region" description="Helical" evidence="3">
    <location>
        <begin position="87"/>
        <end position="105"/>
    </location>
</feature>
<feature type="region of interest" description="Disordered" evidence="2">
    <location>
        <begin position="1"/>
        <end position="88"/>
    </location>
</feature>
<evidence type="ECO:0000256" key="2">
    <source>
        <dbReference type="SAM" id="MobiDB-lite"/>
    </source>
</evidence>
<dbReference type="OrthoDB" id="9787650at2"/>
<keyword evidence="3" id="KW-0472">Membrane</keyword>
<keyword evidence="3" id="KW-0812">Transmembrane</keyword>
<dbReference type="Proteomes" id="UP000018733">
    <property type="component" value="Unassembled WGS sequence"/>
</dbReference>
<evidence type="ECO:0000256" key="3">
    <source>
        <dbReference type="SAM" id="Phobius"/>
    </source>
</evidence>
<evidence type="ECO:0008006" key="6">
    <source>
        <dbReference type="Google" id="ProtNLM"/>
    </source>
</evidence>
<dbReference type="eggNOG" id="COG2959">
    <property type="taxonomic scope" value="Bacteria"/>
</dbReference>
<feature type="compositionally biased region" description="Polar residues" evidence="2">
    <location>
        <begin position="450"/>
        <end position="463"/>
    </location>
</feature>
<protein>
    <recommendedName>
        <fullName evidence="6">Uroporphyrin-III C-methyltransferase</fullName>
    </recommendedName>
</protein>
<feature type="compositionally biased region" description="Low complexity" evidence="2">
    <location>
        <begin position="160"/>
        <end position="212"/>
    </location>
</feature>
<dbReference type="Pfam" id="PF04375">
    <property type="entry name" value="HemX"/>
    <property type="match status" value="1"/>
</dbReference>
<dbReference type="PANTHER" id="PTHR38043:SF1">
    <property type="entry name" value="PROTEIN HEMX"/>
    <property type="match status" value="1"/>
</dbReference>
<comment type="caution">
    <text evidence="4">The sequence shown here is derived from an EMBL/GenBank/DDBJ whole genome shotgun (WGS) entry which is preliminary data.</text>
</comment>
<dbReference type="PATRIC" id="fig|1424334.3.peg.2748"/>
<proteinExistence type="predicted"/>
<evidence type="ECO:0000256" key="1">
    <source>
        <dbReference type="SAM" id="Coils"/>
    </source>
</evidence>
<feature type="region of interest" description="Disordered" evidence="2">
    <location>
        <begin position="450"/>
        <end position="470"/>
    </location>
</feature>
<keyword evidence="3" id="KW-1133">Transmembrane helix</keyword>
<dbReference type="STRING" id="1424334.W822_13690"/>
<dbReference type="EMBL" id="AYXT01000010">
    <property type="protein sequence ID" value="ETF02368.1"/>
    <property type="molecule type" value="Genomic_DNA"/>
</dbReference>
<accession>V8QSQ1</accession>
<name>V8QSQ1_9BURK</name>
<feature type="compositionally biased region" description="Low complexity" evidence="2">
    <location>
        <begin position="112"/>
        <end position="131"/>
    </location>
</feature>
<feature type="compositionally biased region" description="Polar residues" evidence="2">
    <location>
        <begin position="138"/>
        <end position="159"/>
    </location>
</feature>
<keyword evidence="1" id="KW-0175">Coiled coil</keyword>
<reference evidence="4 5" key="1">
    <citation type="journal article" date="2014" name="Genome Announc.">
        <title>Draft Genome Sequence of Advenella kashmirensis Strain W13003, a Polycyclic Aromatic Hydrocarbon-Degrading Bacterium.</title>
        <authorList>
            <person name="Wang X."/>
            <person name="Jin D."/>
            <person name="Zhou L."/>
            <person name="Wu L."/>
            <person name="An W."/>
            <person name="Zhao L."/>
        </authorList>
    </citation>
    <scope>NUCLEOTIDE SEQUENCE [LARGE SCALE GENOMIC DNA]</scope>
    <source>
        <strain evidence="4 5">W13003</strain>
    </source>
</reference>
<dbReference type="AlphaFoldDB" id="V8QSQ1"/>
<feature type="compositionally biased region" description="Basic and acidic residues" evidence="2">
    <location>
        <begin position="1"/>
        <end position="31"/>
    </location>
</feature>
<dbReference type="PANTHER" id="PTHR38043">
    <property type="entry name" value="PROTEIN HEMX"/>
    <property type="match status" value="1"/>
</dbReference>
<gene>
    <name evidence="4" type="ORF">W822_13690</name>
</gene>
<evidence type="ECO:0000313" key="4">
    <source>
        <dbReference type="EMBL" id="ETF02368.1"/>
    </source>
</evidence>
<feature type="region of interest" description="Disordered" evidence="2">
    <location>
        <begin position="112"/>
        <end position="285"/>
    </location>
</feature>
<feature type="compositionally biased region" description="Basic and acidic residues" evidence="2">
    <location>
        <begin position="258"/>
        <end position="269"/>
    </location>
</feature>
<feature type="compositionally biased region" description="Polar residues" evidence="2">
    <location>
        <begin position="41"/>
        <end position="52"/>
    </location>
</feature>
<dbReference type="RefSeq" id="WP_024005692.1">
    <property type="nucleotide sequence ID" value="NZ_KI650980.1"/>
</dbReference>
<feature type="coiled-coil region" evidence="1">
    <location>
        <begin position="313"/>
        <end position="347"/>
    </location>
</feature>
<dbReference type="HOGENOM" id="CLU_441228_0_0_4"/>
<feature type="compositionally biased region" description="Low complexity" evidence="2">
    <location>
        <begin position="270"/>
        <end position="285"/>
    </location>
</feature>
<sequence length="614" mass="62441">MEKKRDDASKTDSEKKPDATAHQERATRTATDEVTDVKLANETSTGPAGSSDTPRDSKAGQHAGATPVPPLTDKDNPEATKSTRGPIIGAIVVVAAIAAGGYYYAQNNQLVSADNSSQSSSEPASPTSDVSGADNAPGTDSASGADSNGQAPSASSPDANTSGGTENETSSDSSSGAAGSGDTSTDTQQPADATASTGAETGAETGVAGSTSDIPAGPAADHSDGTGTDAAGAKDNSDTTQDAVSPAADSGSTAQEKAGNDSEAPHDEAAASGSASHTDSTSSVQAGTALTNSAAPAAAGGTGSLPADIRDQLDRQSAQIIALRDQLESSQKQLAQLQNTRLQASRHEASVFVLNDVSRLVTMAQNELSISGNLDNAVASLETARKAIDQADAPVLAGLQGALAADIVALKSAPVVGVDALFSQVSALSERIDALPMIAPDQAGARPMAASSTVTNSDGQATQRADGGAVSTGSDAWYERAWNEVKTWPASAWHGLRSDLGGIVRVEKLADPNQVLLTVDQAAQLRANLKQNLHFAQQALLNGQQGIWTASLETVVKGLKQSFNQDSSDTQQALAQIQQLLKTGVRPQMPAITQSLKAVDETRNQLKSMNPGQE</sequence>
<dbReference type="InterPro" id="IPR007470">
    <property type="entry name" value="HemX"/>
</dbReference>
<keyword evidence="5" id="KW-1185">Reference proteome</keyword>
<evidence type="ECO:0000313" key="5">
    <source>
        <dbReference type="Proteomes" id="UP000018733"/>
    </source>
</evidence>